<protein>
    <recommendedName>
        <fullName evidence="6">Phosphoenolpyruvate synthase</fullName>
    </recommendedName>
</protein>
<sequence length="955" mass="105130">MSVFTAGLNTTNDALEVVGGKGRSLAKMTNAGFAVPGGFLVTTAAYRSFVDANNMQDEILSLAKPEVVEGRASFETASNAIQQLFAGGDMSADLDTSIREAYAEMVNDHDVGNPPVAVRSSATAEDLPGLSFAGQQETYLNVRGPDEVVAAVRNCWASLWTTQAISYRHQNGIPSSEVAMAVVTQLMVPSEVSGILFTANPASGERSEMIINASFGLGEAVVSGQVTPDTYIVDRDSRSAKETMIGPKEQKIVSDGDQGVRLEDISDAEREVSSLSDAMITELAATALSIEQLYDGLPQDIEWAYTGGKLHLLQSRPITNLPVKPIEVDWTPRPPAQFMSRRQIVENMPDPICPLFEELYLTEGLESTRKDKSIMVGGGAMFMTLNGYAFQRFDFPQIHDRRKAEAEAKPATEAEIEQAEAKATLSEDAKKEAMKTVRNAARKMQAPNPEVAQQEESDMRLMVSSLTDHEQSAFTKFEASQNIEDFAHQVTMPPSENPTYMFATKTAFNEKQLGEFHEVTKPRLIGTKEKWAKVDVTTASDETLLEGIREMGIEEGYYWSSNASHSFGVAKSTDDQLQCFLAENLPDHNFISGQFLSGIESKTMQSNKDLFEIAKVIRASEALSYLVIVTPSKFLMQALRDEPEAAGVVASIDEYLAAYGHQGYSMDFVEPTQVEDPSALFATLKVMASDTDYHPRQQEERAAKVREEKFAEVSDLLSGLEYWQFRHRLWLARRYNYIREEVAFHFGYNWSVLRPMAFELGRRMVEAGTFLTEEDTFYTVTEELERAIEARAEGNAIPELGKQAAELRELREARKRHHPPGTVPEEAREDPGVSFKETQILNDENSDTMRGFAVSSGRITAKASVILGASDFDKMEPGSILVSPLTTPAWTQLFAHAVGLVTDMGSILAHGSIVAREYGIPAVLGVGNGTTRIKHGQTITIDGDAGTVVLHEDEE</sequence>
<dbReference type="InterPro" id="IPR002192">
    <property type="entry name" value="PPDK_AMP/ATP-bd"/>
</dbReference>
<evidence type="ECO:0000256" key="1">
    <source>
        <dbReference type="SAM" id="MobiDB-lite"/>
    </source>
</evidence>
<dbReference type="PANTHER" id="PTHR43615">
    <property type="entry name" value="PHOSPHOENOLPYRUVATE SYNTHASE-RELATED"/>
    <property type="match status" value="1"/>
</dbReference>
<comment type="caution">
    <text evidence="4">The sequence shown here is derived from an EMBL/GenBank/DDBJ whole genome shotgun (WGS) entry which is preliminary data.</text>
</comment>
<dbReference type="Gene3D" id="3.50.30.10">
    <property type="entry name" value="Phosphohistidine domain"/>
    <property type="match status" value="1"/>
</dbReference>
<dbReference type="Pfam" id="PF01326">
    <property type="entry name" value="PPDK_N"/>
    <property type="match status" value="1"/>
</dbReference>
<dbReference type="EMBL" id="NTKD01000046">
    <property type="protein sequence ID" value="PDH37624.1"/>
    <property type="molecule type" value="Genomic_DNA"/>
</dbReference>
<organism evidence="4 5">
    <name type="scientific">OM182 bacterium MED-G24</name>
    <dbReference type="NCBI Taxonomy" id="1986255"/>
    <lineage>
        <taxon>Bacteria</taxon>
        <taxon>Pseudomonadati</taxon>
        <taxon>Pseudomonadota</taxon>
        <taxon>Gammaproteobacteria</taxon>
        <taxon>OMG group</taxon>
        <taxon>OM182 clade</taxon>
    </lineage>
</organism>
<dbReference type="InterPro" id="IPR008279">
    <property type="entry name" value="PEP-util_enz_mobile_dom"/>
</dbReference>
<feature type="region of interest" description="Disordered" evidence="1">
    <location>
        <begin position="812"/>
        <end position="833"/>
    </location>
</feature>
<evidence type="ECO:0000259" key="2">
    <source>
        <dbReference type="Pfam" id="PF00391"/>
    </source>
</evidence>
<dbReference type="Gene3D" id="3.30.1490.20">
    <property type="entry name" value="ATP-grasp fold, A domain"/>
    <property type="match status" value="1"/>
</dbReference>
<evidence type="ECO:0000313" key="4">
    <source>
        <dbReference type="EMBL" id="PDH37624.1"/>
    </source>
</evidence>
<accession>A0A2A5WN28</accession>
<dbReference type="SUPFAM" id="SSF52009">
    <property type="entry name" value="Phosphohistidine domain"/>
    <property type="match status" value="1"/>
</dbReference>
<dbReference type="InterPro" id="IPR051549">
    <property type="entry name" value="PEP_Utilizing_Enz"/>
</dbReference>
<dbReference type="SUPFAM" id="SSF56059">
    <property type="entry name" value="Glutathione synthetase ATP-binding domain-like"/>
    <property type="match status" value="1"/>
</dbReference>
<dbReference type="InterPro" id="IPR036637">
    <property type="entry name" value="Phosphohistidine_dom_sf"/>
</dbReference>
<dbReference type="Proteomes" id="UP000219327">
    <property type="component" value="Unassembled WGS sequence"/>
</dbReference>
<feature type="domain" description="Pyruvate phosphate dikinase AMP/ATP-binding" evidence="3">
    <location>
        <begin position="16"/>
        <end position="321"/>
    </location>
</feature>
<evidence type="ECO:0000313" key="5">
    <source>
        <dbReference type="Proteomes" id="UP000219327"/>
    </source>
</evidence>
<dbReference type="PANTHER" id="PTHR43615:SF1">
    <property type="entry name" value="PPDK_N DOMAIN-CONTAINING PROTEIN"/>
    <property type="match status" value="1"/>
</dbReference>
<proteinExistence type="predicted"/>
<gene>
    <name evidence="4" type="ORF">CNE99_07985</name>
</gene>
<feature type="domain" description="PEP-utilising enzyme mobile" evidence="2">
    <location>
        <begin position="876"/>
        <end position="946"/>
    </location>
</feature>
<name>A0A2A5WN28_9GAMM</name>
<dbReference type="InterPro" id="IPR013815">
    <property type="entry name" value="ATP_grasp_subdomain_1"/>
</dbReference>
<evidence type="ECO:0008006" key="6">
    <source>
        <dbReference type="Google" id="ProtNLM"/>
    </source>
</evidence>
<evidence type="ECO:0000259" key="3">
    <source>
        <dbReference type="Pfam" id="PF01326"/>
    </source>
</evidence>
<dbReference type="Pfam" id="PF00391">
    <property type="entry name" value="PEP-utilizers"/>
    <property type="match status" value="1"/>
</dbReference>
<dbReference type="GO" id="GO:0005524">
    <property type="term" value="F:ATP binding"/>
    <property type="evidence" value="ECO:0007669"/>
    <property type="project" value="InterPro"/>
</dbReference>
<dbReference type="Gene3D" id="3.30.470.20">
    <property type="entry name" value="ATP-grasp fold, B domain"/>
    <property type="match status" value="1"/>
</dbReference>
<dbReference type="GO" id="GO:0016301">
    <property type="term" value="F:kinase activity"/>
    <property type="evidence" value="ECO:0007669"/>
    <property type="project" value="InterPro"/>
</dbReference>
<dbReference type="AlphaFoldDB" id="A0A2A5WN28"/>
<reference evidence="4 5" key="1">
    <citation type="submission" date="2017-08" db="EMBL/GenBank/DDBJ databases">
        <title>Fine stratification of microbial communities through a metagenomic profile of the photic zone.</title>
        <authorList>
            <person name="Haro-Moreno J.M."/>
            <person name="Lopez-Perez M."/>
            <person name="De La Torre J."/>
            <person name="Picazo A."/>
            <person name="Camacho A."/>
            <person name="Rodriguez-Valera F."/>
        </authorList>
    </citation>
    <scope>NUCLEOTIDE SEQUENCE [LARGE SCALE GENOMIC DNA]</scope>
    <source>
        <strain evidence="4">MED-G24</strain>
    </source>
</reference>